<name>W9XP35_9EURO</name>
<feature type="region of interest" description="Disordered" evidence="2">
    <location>
        <begin position="73"/>
        <end position="163"/>
    </location>
</feature>
<sequence length="420" mass="45173">MASSKEQPTARPISGSFSRHASSSSRQHSHSFSLAASNPTHRVNRRKSINTAASSSTAQAAIVAALREQGDASVMPLQGHRRSIGSRKITEAHSMSARPSIHSFFNGPPSAASGQDNDALEDNSNDDDLPASSKRLSNKSRNRRASEGSYLTKGEGKKAGSDLRCDTCGKGYKHSSCLTKHLWEHDPAWAITSKLLISKHQQVQLLEAASVLCNMTVENMTMGQSDNEASFNDPSDGSSASPGFSSSEMQDELSSVETTPPPMSEAAYPVPGSKRFSISGNHGFSRSYRSIPSSSYAESVVSPGLPPHRFSGVDFRPSTSGTDDGTLAAAAAGLTFNSGTPRTKPTFLGVDVPPVPPLPQQYQSFNSKSSDSTLTTVYNPLLQLHPPTLTQNLSEERNYRGSNDAKEIQMDDEEMFRMEE</sequence>
<proteinExistence type="predicted"/>
<feature type="compositionally biased region" description="Low complexity" evidence="2">
    <location>
        <begin position="233"/>
        <end position="247"/>
    </location>
</feature>
<dbReference type="PROSITE" id="PS50157">
    <property type="entry name" value="ZINC_FINGER_C2H2_2"/>
    <property type="match status" value="1"/>
</dbReference>
<feature type="region of interest" description="Disordered" evidence="2">
    <location>
        <begin position="1"/>
        <end position="56"/>
    </location>
</feature>
<feature type="domain" description="C2H2-type" evidence="3">
    <location>
        <begin position="163"/>
        <end position="185"/>
    </location>
</feature>
<evidence type="ECO:0000259" key="3">
    <source>
        <dbReference type="PROSITE" id="PS50157"/>
    </source>
</evidence>
<keyword evidence="1" id="KW-0863">Zinc-finger</keyword>
<dbReference type="InterPro" id="IPR013087">
    <property type="entry name" value="Znf_C2H2_type"/>
</dbReference>
<dbReference type="STRING" id="1182541.W9XP35"/>
<organism evidence="4 5">
    <name type="scientific">Capronia coronata CBS 617.96</name>
    <dbReference type="NCBI Taxonomy" id="1182541"/>
    <lineage>
        <taxon>Eukaryota</taxon>
        <taxon>Fungi</taxon>
        <taxon>Dikarya</taxon>
        <taxon>Ascomycota</taxon>
        <taxon>Pezizomycotina</taxon>
        <taxon>Eurotiomycetes</taxon>
        <taxon>Chaetothyriomycetidae</taxon>
        <taxon>Chaetothyriales</taxon>
        <taxon>Herpotrichiellaceae</taxon>
        <taxon>Capronia</taxon>
    </lineage>
</organism>
<keyword evidence="1" id="KW-0862">Zinc</keyword>
<evidence type="ECO:0000256" key="2">
    <source>
        <dbReference type="SAM" id="MobiDB-lite"/>
    </source>
</evidence>
<dbReference type="EMBL" id="AMWN01000007">
    <property type="protein sequence ID" value="EXJ81963.1"/>
    <property type="molecule type" value="Genomic_DNA"/>
</dbReference>
<gene>
    <name evidence="4" type="ORF">A1O1_08030</name>
</gene>
<dbReference type="GeneID" id="19162883"/>
<dbReference type="HOGENOM" id="CLU_033337_0_0_1"/>
<feature type="compositionally biased region" description="Basic and acidic residues" evidence="2">
    <location>
        <begin position="394"/>
        <end position="420"/>
    </location>
</feature>
<keyword evidence="1" id="KW-0479">Metal-binding</keyword>
<feature type="compositionally biased region" description="Basic and acidic residues" evidence="2">
    <location>
        <begin position="154"/>
        <end position="163"/>
    </location>
</feature>
<dbReference type="RefSeq" id="XP_007727084.1">
    <property type="nucleotide sequence ID" value="XM_007728894.1"/>
</dbReference>
<reference evidence="4 5" key="1">
    <citation type="submission" date="2013-03" db="EMBL/GenBank/DDBJ databases">
        <title>The Genome Sequence of Capronia coronata CBS 617.96.</title>
        <authorList>
            <consortium name="The Broad Institute Genomics Platform"/>
            <person name="Cuomo C."/>
            <person name="de Hoog S."/>
            <person name="Gorbushina A."/>
            <person name="Walker B."/>
            <person name="Young S.K."/>
            <person name="Zeng Q."/>
            <person name="Gargeya S."/>
            <person name="Fitzgerald M."/>
            <person name="Haas B."/>
            <person name="Abouelleil A."/>
            <person name="Allen A.W."/>
            <person name="Alvarado L."/>
            <person name="Arachchi H.M."/>
            <person name="Berlin A.M."/>
            <person name="Chapman S.B."/>
            <person name="Gainer-Dewar J."/>
            <person name="Goldberg J."/>
            <person name="Griggs A."/>
            <person name="Gujja S."/>
            <person name="Hansen M."/>
            <person name="Howarth C."/>
            <person name="Imamovic A."/>
            <person name="Ireland A."/>
            <person name="Larimer J."/>
            <person name="McCowan C."/>
            <person name="Murphy C."/>
            <person name="Pearson M."/>
            <person name="Poon T.W."/>
            <person name="Priest M."/>
            <person name="Roberts A."/>
            <person name="Saif S."/>
            <person name="Shea T."/>
            <person name="Sisk P."/>
            <person name="Sykes S."/>
            <person name="Wortman J."/>
            <person name="Nusbaum C."/>
            <person name="Birren B."/>
        </authorList>
    </citation>
    <scope>NUCLEOTIDE SEQUENCE [LARGE SCALE GENOMIC DNA]</scope>
    <source>
        <strain evidence="4 5">CBS 617.96</strain>
    </source>
</reference>
<comment type="caution">
    <text evidence="4">The sequence shown here is derived from an EMBL/GenBank/DDBJ whole genome shotgun (WGS) entry which is preliminary data.</text>
</comment>
<keyword evidence="5" id="KW-1185">Reference proteome</keyword>
<dbReference type="OrthoDB" id="2152896at2759"/>
<evidence type="ECO:0000313" key="5">
    <source>
        <dbReference type="Proteomes" id="UP000019484"/>
    </source>
</evidence>
<protein>
    <recommendedName>
        <fullName evidence="3">C2H2-type domain-containing protein</fullName>
    </recommendedName>
</protein>
<evidence type="ECO:0000256" key="1">
    <source>
        <dbReference type="PROSITE-ProRule" id="PRU00042"/>
    </source>
</evidence>
<accession>W9XP35</accession>
<feature type="compositionally biased region" description="Acidic residues" evidence="2">
    <location>
        <begin position="118"/>
        <end position="129"/>
    </location>
</feature>
<dbReference type="Proteomes" id="UP000019484">
    <property type="component" value="Unassembled WGS sequence"/>
</dbReference>
<dbReference type="AlphaFoldDB" id="W9XP35"/>
<feature type="region of interest" description="Disordered" evidence="2">
    <location>
        <begin position="391"/>
        <end position="420"/>
    </location>
</feature>
<evidence type="ECO:0000313" key="4">
    <source>
        <dbReference type="EMBL" id="EXJ81963.1"/>
    </source>
</evidence>
<feature type="compositionally biased region" description="Low complexity" evidence="2">
    <location>
        <begin position="14"/>
        <end position="33"/>
    </location>
</feature>
<feature type="region of interest" description="Disordered" evidence="2">
    <location>
        <begin position="224"/>
        <end position="270"/>
    </location>
</feature>
<dbReference type="PROSITE" id="PS00028">
    <property type="entry name" value="ZINC_FINGER_C2H2_1"/>
    <property type="match status" value="1"/>
</dbReference>
<dbReference type="eggNOG" id="ENOG502S997">
    <property type="taxonomic scope" value="Eukaryota"/>
</dbReference>
<dbReference type="GO" id="GO:0008270">
    <property type="term" value="F:zinc ion binding"/>
    <property type="evidence" value="ECO:0007669"/>
    <property type="project" value="UniProtKB-KW"/>
</dbReference>